<dbReference type="PANTHER" id="PTHR11601:SF50">
    <property type="entry name" value="CYSTEINE DESULFURASE ISCS 2-RELATED"/>
    <property type="match status" value="1"/>
</dbReference>
<feature type="domain" description="Aminotransferase class V" evidence="3">
    <location>
        <begin position="14"/>
        <end position="372"/>
    </location>
</feature>
<gene>
    <name evidence="4" type="ORF">SAMN05421659_105236</name>
</gene>
<dbReference type="STRING" id="99656.SAMN05421659_105236"/>
<dbReference type="Proteomes" id="UP000199701">
    <property type="component" value="Unassembled WGS sequence"/>
</dbReference>
<dbReference type="Gene3D" id="3.40.640.10">
    <property type="entry name" value="Type I PLP-dependent aspartate aminotransferase-like (Major domain)"/>
    <property type="match status" value="1"/>
</dbReference>
<dbReference type="EMBL" id="FOJI01000005">
    <property type="protein sequence ID" value="SEW16267.1"/>
    <property type="molecule type" value="Genomic_DNA"/>
</dbReference>
<dbReference type="GO" id="GO:0003824">
    <property type="term" value="F:catalytic activity"/>
    <property type="evidence" value="ECO:0007669"/>
    <property type="project" value="UniProtKB-ARBA"/>
</dbReference>
<reference evidence="4 5" key="1">
    <citation type="submission" date="2016-10" db="EMBL/GenBank/DDBJ databases">
        <authorList>
            <person name="de Groot N.N."/>
        </authorList>
    </citation>
    <scope>NUCLEOTIDE SEQUENCE [LARGE SCALE GENOMIC DNA]</scope>
    <source>
        <strain evidence="4 5">DSM 9179</strain>
    </source>
</reference>
<evidence type="ECO:0000256" key="2">
    <source>
        <dbReference type="ARBA" id="ARBA00022898"/>
    </source>
</evidence>
<dbReference type="InterPro" id="IPR015422">
    <property type="entry name" value="PyrdxlP-dep_Trfase_small"/>
</dbReference>
<protein>
    <submittedName>
        <fullName evidence="4">Cysteine desulfurase</fullName>
    </submittedName>
</protein>
<evidence type="ECO:0000259" key="3">
    <source>
        <dbReference type="Pfam" id="PF00266"/>
    </source>
</evidence>
<dbReference type="SUPFAM" id="SSF53383">
    <property type="entry name" value="PLP-dependent transferases"/>
    <property type="match status" value="1"/>
</dbReference>
<dbReference type="InterPro" id="IPR015421">
    <property type="entry name" value="PyrdxlP-dep_Trfase_major"/>
</dbReference>
<dbReference type="AlphaFoldDB" id="A0A1I0PPD2"/>
<evidence type="ECO:0000313" key="5">
    <source>
        <dbReference type="Proteomes" id="UP000199701"/>
    </source>
</evidence>
<dbReference type="Gene3D" id="3.90.1150.10">
    <property type="entry name" value="Aspartate Aminotransferase, domain 1"/>
    <property type="match status" value="1"/>
</dbReference>
<comment type="cofactor">
    <cofactor evidence="1">
        <name>pyridoxal 5'-phosphate</name>
        <dbReference type="ChEBI" id="CHEBI:597326"/>
    </cofactor>
</comment>
<keyword evidence="5" id="KW-1185">Reference proteome</keyword>
<sequence length="385" mass="42831">MIGAFFRQRGIQMIYLDYAANTPVNSEVLDCFCEENRSFYGNPNSTHKLGQNAKQHMDEITANIANLLEVKPSELIYTSGSSESNNLAIKGVAYTYRNRGKHIISTCLEHSSVSGALTALKNQGYEIDLVDILPNGQVDMDHLAELIRNDTILISVCYVDSELGILQPIEEIAKLINDKPNCYLHVDATQAVGKIKINMENIDLLSFTPHKFYGINGCGILIRKENVVLEPLIHGGASTTIYRSGTPALGLAASIYTALQIAYEALDKNYNYVEKLNQEIKSQLLKYPLVRINSTEKSIPHILNLSVKGVKGTVFQQELSSRDICVSVKSACSVEATMSRPVYAVSKDKKNAMCSWRISLSHLTTKEEVDTFMKAFDECYKKLTI</sequence>
<evidence type="ECO:0000256" key="1">
    <source>
        <dbReference type="ARBA" id="ARBA00001933"/>
    </source>
</evidence>
<proteinExistence type="predicted"/>
<dbReference type="InterPro" id="IPR015424">
    <property type="entry name" value="PyrdxlP-dep_Trfase"/>
</dbReference>
<evidence type="ECO:0000313" key="4">
    <source>
        <dbReference type="EMBL" id="SEW16267.1"/>
    </source>
</evidence>
<keyword evidence="2" id="KW-0663">Pyridoxal phosphate</keyword>
<organism evidence="4 5">
    <name type="scientific">[Clostridium] fimetarium</name>
    <dbReference type="NCBI Taxonomy" id="99656"/>
    <lineage>
        <taxon>Bacteria</taxon>
        <taxon>Bacillati</taxon>
        <taxon>Bacillota</taxon>
        <taxon>Clostridia</taxon>
        <taxon>Lachnospirales</taxon>
        <taxon>Lachnospiraceae</taxon>
    </lineage>
</organism>
<dbReference type="PIRSF" id="PIRSF005572">
    <property type="entry name" value="NifS"/>
    <property type="match status" value="1"/>
</dbReference>
<dbReference type="InterPro" id="IPR016454">
    <property type="entry name" value="Cysteine_dSase"/>
</dbReference>
<name>A0A1I0PPD2_9FIRM</name>
<dbReference type="Pfam" id="PF00266">
    <property type="entry name" value="Aminotran_5"/>
    <property type="match status" value="1"/>
</dbReference>
<dbReference type="InterPro" id="IPR000192">
    <property type="entry name" value="Aminotrans_V_dom"/>
</dbReference>
<dbReference type="PANTHER" id="PTHR11601">
    <property type="entry name" value="CYSTEINE DESULFURYLASE FAMILY MEMBER"/>
    <property type="match status" value="1"/>
</dbReference>
<accession>A0A1I0PPD2</accession>